<feature type="compositionally biased region" description="Basic and acidic residues" evidence="2">
    <location>
        <begin position="265"/>
        <end position="278"/>
    </location>
</feature>
<feature type="compositionally biased region" description="Basic and acidic residues" evidence="2">
    <location>
        <begin position="286"/>
        <end position="300"/>
    </location>
</feature>
<dbReference type="PANTHER" id="PTHR33768">
    <property type="entry name" value="MIP11318P"/>
    <property type="match status" value="1"/>
</dbReference>
<dbReference type="InterPro" id="IPR029488">
    <property type="entry name" value="Hmw/CFAP97"/>
</dbReference>
<evidence type="ECO:0000256" key="2">
    <source>
        <dbReference type="SAM" id="MobiDB-lite"/>
    </source>
</evidence>
<sequence length="518" mass="58295">MAVPAVDTKGCQTPAHQLVNMKRIQMDRDLQTLIEKQNRIHSAKMNTIRQSHGCIDNWNYYSLRSLNTGQRRQNLSRITQENSKILERILKRQSEYGKWVSEWEKVEQIRTNISRYQRPAGPDWAGWQRSTFMDVRRDMDIQHSTEESEVERTQMGPAMKLKRISQAAGHRRMKESSIITDRKRQFPSVQTERSRDTTSWESSESDTGQPTASSLHRSRASNSSTSKKTDHTCKVRYKSRNRKLSNSESDCNASVDVPTGRKSILKQELDENPEKNSVNEKSPSFYDHDPDKTKLEENRGRVTAVSNKYAESEAFDSDSERKTPLSYSKSDQDFSSEQSDTSSCYSLQDSEDGSSPGPSQSPEVTEALSTLSLNLKTRAVSPGTSQKSSKSSVTSVDQIENPHSTSRNASRNSKLSSEGSKRSHYRLPESTKTSPGSSSQMTNRSHDSTSLVTNRIDVFSSQGASMRAFSRSSASSSTYRQGSPDDATQNTYRSYEEYTRDSSQTPGSSAKTFTGCQD</sequence>
<comment type="similarity">
    <text evidence="1">Belongs to the CFAP97 family.</text>
</comment>
<gene>
    <name evidence="3" type="ORF">AB205_0159050</name>
</gene>
<feature type="compositionally biased region" description="Polar residues" evidence="2">
    <location>
        <begin position="501"/>
        <end position="518"/>
    </location>
</feature>
<dbReference type="Proteomes" id="UP000228934">
    <property type="component" value="Unassembled WGS sequence"/>
</dbReference>
<proteinExistence type="inferred from homology"/>
<dbReference type="Pfam" id="PF13879">
    <property type="entry name" value="Hmw_CFAP97"/>
    <property type="match status" value="1"/>
</dbReference>
<evidence type="ECO:0000313" key="4">
    <source>
        <dbReference type="Proteomes" id="UP000228934"/>
    </source>
</evidence>
<dbReference type="OrthoDB" id="2163395at2759"/>
<feature type="compositionally biased region" description="Basic residues" evidence="2">
    <location>
        <begin position="234"/>
        <end position="243"/>
    </location>
</feature>
<evidence type="ECO:0000313" key="3">
    <source>
        <dbReference type="EMBL" id="PIN97782.1"/>
    </source>
</evidence>
<accession>A0A2G9P4A5</accession>
<feature type="compositionally biased region" description="Polar residues" evidence="2">
    <location>
        <begin position="401"/>
        <end position="418"/>
    </location>
</feature>
<feature type="compositionally biased region" description="Low complexity" evidence="2">
    <location>
        <begin position="384"/>
        <end position="398"/>
    </location>
</feature>
<feature type="compositionally biased region" description="Polar residues" evidence="2">
    <location>
        <begin position="430"/>
        <end position="463"/>
    </location>
</feature>
<dbReference type="InterPro" id="IPR038792">
    <property type="entry name" value="CFAP97D1/2"/>
</dbReference>
<organism evidence="3 4">
    <name type="scientific">Aquarana catesbeiana</name>
    <name type="common">American bullfrog</name>
    <name type="synonym">Rana catesbeiana</name>
    <dbReference type="NCBI Taxonomy" id="8400"/>
    <lineage>
        <taxon>Eukaryota</taxon>
        <taxon>Metazoa</taxon>
        <taxon>Chordata</taxon>
        <taxon>Craniata</taxon>
        <taxon>Vertebrata</taxon>
        <taxon>Euteleostomi</taxon>
        <taxon>Amphibia</taxon>
        <taxon>Batrachia</taxon>
        <taxon>Anura</taxon>
        <taxon>Neobatrachia</taxon>
        <taxon>Ranoidea</taxon>
        <taxon>Ranidae</taxon>
        <taxon>Aquarana</taxon>
    </lineage>
</organism>
<reference evidence="4" key="1">
    <citation type="journal article" date="2017" name="Nat. Commun.">
        <title>The North American bullfrog draft genome provides insight into hormonal regulation of long noncoding RNA.</title>
        <authorList>
            <person name="Hammond S.A."/>
            <person name="Warren R.L."/>
            <person name="Vandervalk B.P."/>
            <person name="Kucuk E."/>
            <person name="Khan H."/>
            <person name="Gibb E.A."/>
            <person name="Pandoh P."/>
            <person name="Kirk H."/>
            <person name="Zhao Y."/>
            <person name="Jones M."/>
            <person name="Mungall A.J."/>
            <person name="Coope R."/>
            <person name="Pleasance S."/>
            <person name="Moore R.A."/>
            <person name="Holt R.A."/>
            <person name="Round J.M."/>
            <person name="Ohora S."/>
            <person name="Walle B.V."/>
            <person name="Veldhoen N."/>
            <person name="Helbing C.C."/>
            <person name="Birol I."/>
        </authorList>
    </citation>
    <scope>NUCLEOTIDE SEQUENCE [LARGE SCALE GENOMIC DNA]</scope>
</reference>
<keyword evidence="4" id="KW-1185">Reference proteome</keyword>
<feature type="compositionally biased region" description="Polar residues" evidence="2">
    <location>
        <begin position="356"/>
        <end position="375"/>
    </location>
</feature>
<feature type="region of interest" description="Disordered" evidence="2">
    <location>
        <begin position="142"/>
        <end position="518"/>
    </location>
</feature>
<feature type="compositionally biased region" description="Low complexity" evidence="2">
    <location>
        <begin position="464"/>
        <end position="482"/>
    </location>
</feature>
<feature type="compositionally biased region" description="Basic and acidic residues" evidence="2">
    <location>
        <begin position="142"/>
        <end position="152"/>
    </location>
</feature>
<name>A0A2G9P4A5_AQUCT</name>
<evidence type="ECO:0000256" key="1">
    <source>
        <dbReference type="ARBA" id="ARBA00008315"/>
    </source>
</evidence>
<feature type="compositionally biased region" description="Low complexity" evidence="2">
    <location>
        <begin position="199"/>
        <end position="226"/>
    </location>
</feature>
<dbReference type="PANTHER" id="PTHR33768:SF6">
    <property type="entry name" value="SI:CH211-284K5.2"/>
    <property type="match status" value="1"/>
</dbReference>
<dbReference type="AlphaFoldDB" id="A0A2G9P4A5"/>
<feature type="compositionally biased region" description="Polar residues" evidence="2">
    <location>
        <begin position="325"/>
        <end position="348"/>
    </location>
</feature>
<dbReference type="EMBL" id="KV923723">
    <property type="protein sequence ID" value="PIN97782.1"/>
    <property type="molecule type" value="Genomic_DNA"/>
</dbReference>
<protein>
    <submittedName>
        <fullName evidence="3">Uncharacterized protein</fullName>
    </submittedName>
</protein>